<protein>
    <recommendedName>
        <fullName evidence="1">IrrE N-terminal-like domain-containing protein</fullName>
    </recommendedName>
</protein>
<dbReference type="Gene3D" id="1.10.10.2910">
    <property type="match status" value="1"/>
</dbReference>
<dbReference type="PANTHER" id="PTHR43236">
    <property type="entry name" value="ANTITOXIN HIGA1"/>
    <property type="match status" value="1"/>
</dbReference>
<dbReference type="PANTHER" id="PTHR43236:SF2">
    <property type="entry name" value="BLL0069 PROTEIN"/>
    <property type="match status" value="1"/>
</dbReference>
<dbReference type="Pfam" id="PF06114">
    <property type="entry name" value="Peptidase_M78"/>
    <property type="match status" value="1"/>
</dbReference>
<dbReference type="Proteomes" id="UP000321717">
    <property type="component" value="Unassembled WGS sequence"/>
</dbReference>
<name>A0A512HJE2_9HYPH</name>
<dbReference type="AlphaFoldDB" id="A0A512HJE2"/>
<proteinExistence type="predicted"/>
<organism evidence="2 3">
    <name type="scientific">Ciceribacter naphthalenivorans</name>
    <dbReference type="NCBI Taxonomy" id="1118451"/>
    <lineage>
        <taxon>Bacteria</taxon>
        <taxon>Pseudomonadati</taxon>
        <taxon>Pseudomonadota</taxon>
        <taxon>Alphaproteobacteria</taxon>
        <taxon>Hyphomicrobiales</taxon>
        <taxon>Rhizobiaceae</taxon>
        <taxon>Ciceribacter</taxon>
    </lineage>
</organism>
<dbReference type="InterPro" id="IPR052345">
    <property type="entry name" value="Rad_response_metalloprotease"/>
</dbReference>
<dbReference type="EMBL" id="BJZP01000011">
    <property type="protein sequence ID" value="GEO85555.1"/>
    <property type="molecule type" value="Genomic_DNA"/>
</dbReference>
<evidence type="ECO:0000313" key="3">
    <source>
        <dbReference type="Proteomes" id="UP000321717"/>
    </source>
</evidence>
<evidence type="ECO:0000259" key="1">
    <source>
        <dbReference type="Pfam" id="PF06114"/>
    </source>
</evidence>
<reference evidence="2 3" key="1">
    <citation type="submission" date="2019-07" db="EMBL/GenBank/DDBJ databases">
        <title>Whole genome shotgun sequence of Rhizobium naphthalenivorans NBRC 107585.</title>
        <authorList>
            <person name="Hosoyama A."/>
            <person name="Uohara A."/>
            <person name="Ohji S."/>
            <person name="Ichikawa N."/>
        </authorList>
    </citation>
    <scope>NUCLEOTIDE SEQUENCE [LARGE SCALE GENOMIC DNA]</scope>
    <source>
        <strain evidence="2 3">NBRC 107585</strain>
    </source>
</reference>
<accession>A0A512HJE2</accession>
<feature type="domain" description="IrrE N-terminal-like" evidence="1">
    <location>
        <begin position="49"/>
        <end position="182"/>
    </location>
</feature>
<keyword evidence="3" id="KW-1185">Reference proteome</keyword>
<dbReference type="InterPro" id="IPR010359">
    <property type="entry name" value="IrrE_HExxH"/>
</dbReference>
<evidence type="ECO:0000313" key="2">
    <source>
        <dbReference type="EMBL" id="GEO85555.1"/>
    </source>
</evidence>
<sequence>MTPKSPRGTANNISLMLNTVLGKDRFDKGPVDVQELAVEYTRQIAPDSHIEHVIAEDLPGCDGALVPGDSQPRRWAIMYDRKQNAGRRAYTIAHELGHFMLHRELVDNDPDFDGGFYCSKEAVEHGAGRDIEKEANEFAANLLMPLDDYRRQIPSDQLASLERLGDAASRYGVSLTAASLRWLEYTTTRAMVIASVDGFALWAKPSEAAFKSGRFLRTRSDPFELPAASLAARKAPAKESLEGIRQNAGIWFPEPTVEMCMRSDKYDFELTLLHFEGRAPAYQAEDEFEDSYTQFFKIGARG</sequence>
<comment type="caution">
    <text evidence="2">The sequence shown here is derived from an EMBL/GenBank/DDBJ whole genome shotgun (WGS) entry which is preliminary data.</text>
</comment>
<dbReference type="RefSeq" id="WP_235916598.1">
    <property type="nucleotide sequence ID" value="NZ_BJZP01000011.1"/>
</dbReference>
<gene>
    <name evidence="2" type="ORF">RNA01_24870</name>
</gene>